<sequence length="42" mass="4370">MLRTVFSKRGGGLRAAGAAVADRSVPVSVTSIIRARAHAEFS</sequence>
<reference evidence="1 2" key="1">
    <citation type="submission" date="2006-10" db="EMBL/GenBank/DDBJ databases">
        <authorList>
            <person name="Fleischmann R.D."/>
            <person name="Dodson R.J."/>
            <person name="Haft D.H."/>
            <person name="Merkel J.S."/>
            <person name="Nelson W.C."/>
            <person name="Fraser C.M."/>
        </authorList>
    </citation>
    <scope>NUCLEOTIDE SEQUENCE [LARGE SCALE GENOMIC DNA]</scope>
    <source>
        <strain evidence="2">ATCC 700084 / mc(2)155</strain>
    </source>
</reference>
<gene>
    <name evidence="1" type="ordered locus">MSMEG_1122</name>
</gene>
<protein>
    <submittedName>
        <fullName evidence="1">Uncharacterized protein</fullName>
    </submittedName>
</protein>
<dbReference type="KEGG" id="msm:MSMEG_1122"/>
<name>A0QRH8_MYCS2</name>
<dbReference type="STRING" id="246196.MSMEG_1122"/>
<dbReference type="AlphaFoldDB" id="A0QRH8"/>
<organism evidence="1 2">
    <name type="scientific">Mycolicibacterium smegmatis (strain ATCC 700084 / mc(2)155)</name>
    <name type="common">Mycobacterium smegmatis</name>
    <dbReference type="NCBI Taxonomy" id="246196"/>
    <lineage>
        <taxon>Bacteria</taxon>
        <taxon>Bacillati</taxon>
        <taxon>Actinomycetota</taxon>
        <taxon>Actinomycetes</taxon>
        <taxon>Mycobacteriales</taxon>
        <taxon>Mycobacteriaceae</taxon>
        <taxon>Mycolicibacterium</taxon>
    </lineage>
</organism>
<dbReference type="Proteomes" id="UP000000757">
    <property type="component" value="Chromosome"/>
</dbReference>
<dbReference type="EMBL" id="CP000480">
    <property type="protein sequence ID" value="ABK69555.1"/>
    <property type="molecule type" value="Genomic_DNA"/>
</dbReference>
<dbReference type="PATRIC" id="fig|246196.19.peg.1111"/>
<accession>A0QRH8</accession>
<keyword evidence="2" id="KW-1185">Reference proteome</keyword>
<evidence type="ECO:0000313" key="1">
    <source>
        <dbReference type="EMBL" id="ABK69555.1"/>
    </source>
</evidence>
<evidence type="ECO:0000313" key="2">
    <source>
        <dbReference type="Proteomes" id="UP000000757"/>
    </source>
</evidence>
<proteinExistence type="predicted"/>